<dbReference type="EMBL" id="JACDQQ010001839">
    <property type="protein sequence ID" value="MBA0087119.1"/>
    <property type="molecule type" value="Genomic_DNA"/>
</dbReference>
<evidence type="ECO:0000313" key="1">
    <source>
        <dbReference type="EMBL" id="MBA0087119.1"/>
    </source>
</evidence>
<keyword evidence="2" id="KW-1185">Reference proteome</keyword>
<sequence>MTIAPPPSVLPPSEQWHEILKPMLLHMPGLPEDLFRRMRQAKLTFGDRVHCPFLRPFFLSPADEQRVRTVAETMAGLGERVVMAALHDRHIFTQLHLSEEEERLARIQVGFGPAS</sequence>
<name>A0A7V8SYI9_9BACT</name>
<protein>
    <submittedName>
        <fullName evidence="1">Uncharacterized protein</fullName>
    </submittedName>
</protein>
<dbReference type="Proteomes" id="UP000567293">
    <property type="component" value="Unassembled WGS sequence"/>
</dbReference>
<accession>A0A7V8SYI9</accession>
<gene>
    <name evidence="1" type="ORF">HRJ53_19215</name>
</gene>
<reference evidence="1" key="1">
    <citation type="submission" date="2020-06" db="EMBL/GenBank/DDBJ databases">
        <title>Legume-microbial interactions unlock mineral nutrients during tropical forest succession.</title>
        <authorList>
            <person name="Epihov D.Z."/>
        </authorList>
    </citation>
    <scope>NUCLEOTIDE SEQUENCE [LARGE SCALE GENOMIC DNA]</scope>
    <source>
        <strain evidence="1">Pan2503</strain>
    </source>
</reference>
<proteinExistence type="predicted"/>
<feature type="non-terminal residue" evidence="1">
    <location>
        <position position="115"/>
    </location>
</feature>
<comment type="caution">
    <text evidence="1">The sequence shown here is derived from an EMBL/GenBank/DDBJ whole genome shotgun (WGS) entry which is preliminary data.</text>
</comment>
<evidence type="ECO:0000313" key="2">
    <source>
        <dbReference type="Proteomes" id="UP000567293"/>
    </source>
</evidence>
<dbReference type="AlphaFoldDB" id="A0A7V8SYI9"/>
<organism evidence="1 2">
    <name type="scientific">Candidatus Acidiferrum panamense</name>
    <dbReference type="NCBI Taxonomy" id="2741543"/>
    <lineage>
        <taxon>Bacteria</taxon>
        <taxon>Pseudomonadati</taxon>
        <taxon>Acidobacteriota</taxon>
        <taxon>Terriglobia</taxon>
        <taxon>Candidatus Acidiferrales</taxon>
        <taxon>Candidatus Acidiferrum</taxon>
    </lineage>
</organism>